<comment type="caution">
    <text evidence="2">The sequence shown here is derived from an EMBL/GenBank/DDBJ whole genome shotgun (WGS) entry which is preliminary data.</text>
</comment>
<dbReference type="Gene3D" id="3.40.250.10">
    <property type="entry name" value="Rhodanese-like domain"/>
    <property type="match status" value="1"/>
</dbReference>
<dbReference type="InterPro" id="IPR036873">
    <property type="entry name" value="Rhodanese-like_dom_sf"/>
</dbReference>
<dbReference type="GO" id="GO:0004725">
    <property type="term" value="F:protein tyrosine phosphatase activity"/>
    <property type="evidence" value="ECO:0007669"/>
    <property type="project" value="TreeGrafter"/>
</dbReference>
<evidence type="ECO:0000259" key="1">
    <source>
        <dbReference type="PROSITE" id="PS50206"/>
    </source>
</evidence>
<dbReference type="OrthoDB" id="102559at2759"/>
<dbReference type="FunFam" id="3.40.250.10:FF:000050">
    <property type="entry name" value="Dual specificity phosphatase, putative"/>
    <property type="match status" value="1"/>
</dbReference>
<name>A0A2C5Y601_9HYPO</name>
<protein>
    <recommendedName>
        <fullName evidence="1">Rhodanese domain-containing protein</fullName>
    </recommendedName>
</protein>
<accession>A0A2C5Y601</accession>
<dbReference type="SMART" id="SM00450">
    <property type="entry name" value="RHOD"/>
    <property type="match status" value="1"/>
</dbReference>
<organism evidence="2 3">
    <name type="scientific">Ophiocordyceps australis</name>
    <dbReference type="NCBI Taxonomy" id="1399860"/>
    <lineage>
        <taxon>Eukaryota</taxon>
        <taxon>Fungi</taxon>
        <taxon>Dikarya</taxon>
        <taxon>Ascomycota</taxon>
        <taxon>Pezizomycotina</taxon>
        <taxon>Sordariomycetes</taxon>
        <taxon>Hypocreomycetidae</taxon>
        <taxon>Hypocreales</taxon>
        <taxon>Ophiocordycipitaceae</taxon>
        <taxon>Ophiocordyceps</taxon>
    </lineage>
</organism>
<dbReference type="GO" id="GO:0005634">
    <property type="term" value="C:nucleus"/>
    <property type="evidence" value="ECO:0007669"/>
    <property type="project" value="TreeGrafter"/>
</dbReference>
<dbReference type="InterPro" id="IPR001763">
    <property type="entry name" value="Rhodanese-like_dom"/>
</dbReference>
<proteinExistence type="predicted"/>
<evidence type="ECO:0000313" key="3">
    <source>
        <dbReference type="Proteomes" id="UP000226192"/>
    </source>
</evidence>
<dbReference type="SUPFAM" id="SSF52821">
    <property type="entry name" value="Rhodanese/Cell cycle control phosphatase"/>
    <property type="match status" value="1"/>
</dbReference>
<dbReference type="GO" id="GO:0005737">
    <property type="term" value="C:cytoplasm"/>
    <property type="evidence" value="ECO:0007669"/>
    <property type="project" value="TreeGrafter"/>
</dbReference>
<gene>
    <name evidence="2" type="ORF">CDD81_7190</name>
</gene>
<feature type="domain" description="Rhodanese" evidence="1">
    <location>
        <begin position="28"/>
        <end position="135"/>
    </location>
</feature>
<dbReference type="Pfam" id="PF00581">
    <property type="entry name" value="Rhodanese"/>
    <property type="match status" value="1"/>
</dbReference>
<dbReference type="STRING" id="1399860.A0A2C5Y601"/>
<dbReference type="Proteomes" id="UP000226192">
    <property type="component" value="Unassembled WGS sequence"/>
</dbReference>
<dbReference type="AlphaFoldDB" id="A0A2C5Y601"/>
<sequence>MSTASIATLQRMTAQTLSEKILSERETPNPTLAVVDVRDDDYIGGHIRGSINMPSQQLDAMMPTLIRRLKDKKTVIFHCALSQQRGPSAALRYLRERDAALQGLGERQAAETPQSVYVLDRGFTGWQEKYGEDERLTEGYRKELWQD</sequence>
<evidence type="ECO:0000313" key="2">
    <source>
        <dbReference type="EMBL" id="PHH62394.1"/>
    </source>
</evidence>
<reference evidence="2 3" key="1">
    <citation type="submission" date="2017-06" db="EMBL/GenBank/DDBJ databases">
        <title>Ant-infecting Ophiocordyceps genomes reveal a high diversity of potential behavioral manipulation genes and a possible major role for enterotoxins.</title>
        <authorList>
            <person name="De Bekker C."/>
            <person name="Evans H.C."/>
            <person name="Brachmann A."/>
            <person name="Hughes D.P."/>
        </authorList>
    </citation>
    <scope>NUCLEOTIDE SEQUENCE [LARGE SCALE GENOMIC DNA]</scope>
    <source>
        <strain evidence="2 3">Map64</strain>
    </source>
</reference>
<dbReference type="PANTHER" id="PTHR10828:SF38">
    <property type="entry name" value="ARSENICAL-RESISTANCE PROTEIN 2-RELATED"/>
    <property type="match status" value="1"/>
</dbReference>
<dbReference type="PROSITE" id="PS50206">
    <property type="entry name" value="RHODANESE_3"/>
    <property type="match status" value="1"/>
</dbReference>
<keyword evidence="3" id="KW-1185">Reference proteome</keyword>
<dbReference type="EMBL" id="NJET01000073">
    <property type="protein sequence ID" value="PHH62394.1"/>
    <property type="molecule type" value="Genomic_DNA"/>
</dbReference>
<dbReference type="PANTHER" id="PTHR10828">
    <property type="entry name" value="M-PHASE INDUCER PHOSPHATASE DUAL SPECIFICITY PHOSPHATASE CDC25"/>
    <property type="match status" value="1"/>
</dbReference>